<protein>
    <submittedName>
        <fullName evidence="1">Uncharacterized protein</fullName>
    </submittedName>
</protein>
<reference evidence="2" key="2">
    <citation type="submission" date="2015-01" db="EMBL/GenBank/DDBJ databases">
        <title>Evolutionary Origins and Diversification of the Mycorrhizal Mutualists.</title>
        <authorList>
            <consortium name="DOE Joint Genome Institute"/>
            <consortium name="Mycorrhizal Genomics Consortium"/>
            <person name="Kohler A."/>
            <person name="Kuo A."/>
            <person name="Nagy L.G."/>
            <person name="Floudas D."/>
            <person name="Copeland A."/>
            <person name="Barry K.W."/>
            <person name="Cichocki N."/>
            <person name="Veneault-Fourrey C."/>
            <person name="LaButti K."/>
            <person name="Lindquist E.A."/>
            <person name="Lipzen A."/>
            <person name="Lundell T."/>
            <person name="Morin E."/>
            <person name="Murat C."/>
            <person name="Riley R."/>
            <person name="Ohm R."/>
            <person name="Sun H."/>
            <person name="Tunlid A."/>
            <person name="Henrissat B."/>
            <person name="Grigoriev I.V."/>
            <person name="Hibbett D.S."/>
            <person name="Martin F."/>
        </authorList>
    </citation>
    <scope>NUCLEOTIDE SEQUENCE [LARGE SCALE GENOMIC DNA]</scope>
    <source>
        <strain evidence="2">Foug A</strain>
    </source>
</reference>
<organism evidence="1 2">
    <name type="scientific">Scleroderma citrinum Foug A</name>
    <dbReference type="NCBI Taxonomy" id="1036808"/>
    <lineage>
        <taxon>Eukaryota</taxon>
        <taxon>Fungi</taxon>
        <taxon>Dikarya</taxon>
        <taxon>Basidiomycota</taxon>
        <taxon>Agaricomycotina</taxon>
        <taxon>Agaricomycetes</taxon>
        <taxon>Agaricomycetidae</taxon>
        <taxon>Boletales</taxon>
        <taxon>Sclerodermatineae</taxon>
        <taxon>Sclerodermataceae</taxon>
        <taxon>Scleroderma</taxon>
    </lineage>
</organism>
<evidence type="ECO:0000313" key="1">
    <source>
        <dbReference type="EMBL" id="KIM52174.1"/>
    </source>
</evidence>
<reference evidence="1 2" key="1">
    <citation type="submission" date="2014-04" db="EMBL/GenBank/DDBJ databases">
        <authorList>
            <consortium name="DOE Joint Genome Institute"/>
            <person name="Kuo A."/>
            <person name="Kohler A."/>
            <person name="Nagy L.G."/>
            <person name="Floudas D."/>
            <person name="Copeland A."/>
            <person name="Barry K.W."/>
            <person name="Cichocki N."/>
            <person name="Veneault-Fourrey C."/>
            <person name="LaButti K."/>
            <person name="Lindquist E.A."/>
            <person name="Lipzen A."/>
            <person name="Lundell T."/>
            <person name="Morin E."/>
            <person name="Murat C."/>
            <person name="Sun H."/>
            <person name="Tunlid A."/>
            <person name="Henrissat B."/>
            <person name="Grigoriev I.V."/>
            <person name="Hibbett D.S."/>
            <person name="Martin F."/>
            <person name="Nordberg H.P."/>
            <person name="Cantor M.N."/>
            <person name="Hua S.X."/>
        </authorList>
    </citation>
    <scope>NUCLEOTIDE SEQUENCE [LARGE SCALE GENOMIC DNA]</scope>
    <source>
        <strain evidence="1 2">Foug A</strain>
    </source>
</reference>
<dbReference type="EMBL" id="KN822221">
    <property type="protein sequence ID" value="KIM52174.1"/>
    <property type="molecule type" value="Genomic_DNA"/>
</dbReference>
<dbReference type="HOGENOM" id="CLU_2655893_0_0_1"/>
<accession>A0A0C3D6Z3</accession>
<name>A0A0C3D6Z3_9AGAM</name>
<evidence type="ECO:0000313" key="2">
    <source>
        <dbReference type="Proteomes" id="UP000053989"/>
    </source>
</evidence>
<keyword evidence="2" id="KW-1185">Reference proteome</keyword>
<dbReference type="AlphaFoldDB" id="A0A0C3D6Z3"/>
<gene>
    <name evidence="1" type="ORF">SCLCIDRAFT_1223984</name>
</gene>
<dbReference type="InParanoid" id="A0A0C3D6Z3"/>
<sequence>MKNPYTKYGGAQIPAKPIRDVLLYTAMPKKRNSFRGNPYQTLRAKAGNRTLASKKRCGMLTRLVHVVFCSFQLDCK</sequence>
<proteinExistence type="predicted"/>
<dbReference type="Proteomes" id="UP000053989">
    <property type="component" value="Unassembled WGS sequence"/>
</dbReference>